<dbReference type="Proteomes" id="UP000289465">
    <property type="component" value="Unassembled WGS sequence"/>
</dbReference>
<sequence>MQRLNQMYSEALQDADVRQILAQQGMVAAASSPEAFSAFMKAESAKYGQAVKDGNVRID</sequence>
<dbReference type="Gene3D" id="3.40.190.150">
    <property type="entry name" value="Bordetella uptake gene, domain 1"/>
    <property type="match status" value="1"/>
</dbReference>
<organism evidence="1 2">
    <name type="scientific">Achromobacter veterisilvae</name>
    <dbReference type="NCBI Taxonomy" id="2069367"/>
    <lineage>
        <taxon>Bacteria</taxon>
        <taxon>Pseudomonadati</taxon>
        <taxon>Pseudomonadota</taxon>
        <taxon>Betaproteobacteria</taxon>
        <taxon>Burkholderiales</taxon>
        <taxon>Alcaligenaceae</taxon>
        <taxon>Achromobacter</taxon>
    </lineage>
</organism>
<proteinExistence type="predicted"/>
<evidence type="ECO:0000313" key="1">
    <source>
        <dbReference type="EMBL" id="SSW68642.1"/>
    </source>
</evidence>
<dbReference type="InterPro" id="IPR042100">
    <property type="entry name" value="Bug_dom1"/>
</dbReference>
<reference evidence="1 2" key="1">
    <citation type="submission" date="2018-07" db="EMBL/GenBank/DDBJ databases">
        <authorList>
            <person name="Peeters C."/>
        </authorList>
    </citation>
    <scope>NUCLEOTIDE SEQUENCE [LARGE SCALE GENOMIC DNA]</scope>
    <source>
        <strain evidence="1 2">LMG 30378</strain>
    </source>
</reference>
<protein>
    <recommendedName>
        <fullName evidence="3">Tripartite tricarboxylate transporter family receptor</fullName>
    </recommendedName>
</protein>
<gene>
    <name evidence="1" type="ORF">AVE30378_03101</name>
</gene>
<accession>A0A446CL77</accession>
<dbReference type="RefSeq" id="WP_129241796.1">
    <property type="nucleotide sequence ID" value="NZ_UFQC01000015.1"/>
</dbReference>
<dbReference type="AlphaFoldDB" id="A0A446CL77"/>
<dbReference type="EMBL" id="UFQC01000015">
    <property type="protein sequence ID" value="SSW68642.1"/>
    <property type="molecule type" value="Genomic_DNA"/>
</dbReference>
<name>A0A446CL77_9BURK</name>
<evidence type="ECO:0000313" key="2">
    <source>
        <dbReference type="Proteomes" id="UP000289465"/>
    </source>
</evidence>
<evidence type="ECO:0008006" key="3">
    <source>
        <dbReference type="Google" id="ProtNLM"/>
    </source>
</evidence>